<keyword evidence="2" id="KW-1133">Transmembrane helix</keyword>
<evidence type="ECO:0000313" key="3">
    <source>
        <dbReference type="EMBL" id="KAF0044934.1"/>
    </source>
</evidence>
<keyword evidence="2" id="KW-0812">Transmembrane</keyword>
<comment type="caution">
    <text evidence="3">The sequence shown here is derived from an EMBL/GenBank/DDBJ whole genome shotgun (WGS) entry which is preliminary data.</text>
</comment>
<reference evidence="3 4" key="1">
    <citation type="submission" date="2019-06" db="EMBL/GenBank/DDBJ databases">
        <title>Draft genomes of female and male turbot (Scophthalmus maximus).</title>
        <authorList>
            <person name="Xu H."/>
            <person name="Xu X.-W."/>
            <person name="Shao C."/>
            <person name="Chen S."/>
        </authorList>
    </citation>
    <scope>NUCLEOTIDE SEQUENCE [LARGE SCALE GENOMIC DNA]</scope>
    <source>
        <strain evidence="3">Ysfricsl-2016a</strain>
        <tissue evidence="3">Blood</tissue>
    </source>
</reference>
<protein>
    <recommendedName>
        <fullName evidence="5">Transmembrane protein</fullName>
    </recommendedName>
</protein>
<gene>
    <name evidence="3" type="ORF">F2P81_001463</name>
</gene>
<dbReference type="AlphaFoldDB" id="A0A6A4TNV8"/>
<dbReference type="EMBL" id="VEVO01000002">
    <property type="protein sequence ID" value="KAF0044934.1"/>
    <property type="molecule type" value="Genomic_DNA"/>
</dbReference>
<organism evidence="3 4">
    <name type="scientific">Scophthalmus maximus</name>
    <name type="common">Turbot</name>
    <name type="synonym">Psetta maxima</name>
    <dbReference type="NCBI Taxonomy" id="52904"/>
    <lineage>
        <taxon>Eukaryota</taxon>
        <taxon>Metazoa</taxon>
        <taxon>Chordata</taxon>
        <taxon>Craniata</taxon>
        <taxon>Vertebrata</taxon>
        <taxon>Euteleostomi</taxon>
        <taxon>Actinopterygii</taxon>
        <taxon>Neopterygii</taxon>
        <taxon>Teleostei</taxon>
        <taxon>Neoteleostei</taxon>
        <taxon>Acanthomorphata</taxon>
        <taxon>Carangaria</taxon>
        <taxon>Pleuronectiformes</taxon>
        <taxon>Pleuronectoidei</taxon>
        <taxon>Scophthalmidae</taxon>
        <taxon>Scophthalmus</taxon>
    </lineage>
</organism>
<accession>A0A6A4TNV8</accession>
<feature type="transmembrane region" description="Helical" evidence="2">
    <location>
        <begin position="134"/>
        <end position="155"/>
    </location>
</feature>
<evidence type="ECO:0000256" key="1">
    <source>
        <dbReference type="SAM" id="MobiDB-lite"/>
    </source>
</evidence>
<evidence type="ECO:0008006" key="5">
    <source>
        <dbReference type="Google" id="ProtNLM"/>
    </source>
</evidence>
<keyword evidence="2" id="KW-0472">Membrane</keyword>
<dbReference type="Proteomes" id="UP000438429">
    <property type="component" value="Unassembled WGS sequence"/>
</dbReference>
<evidence type="ECO:0000256" key="2">
    <source>
        <dbReference type="SAM" id="Phobius"/>
    </source>
</evidence>
<feature type="region of interest" description="Disordered" evidence="1">
    <location>
        <begin position="172"/>
        <end position="197"/>
    </location>
</feature>
<proteinExistence type="predicted"/>
<sequence length="197" mass="21758">MLVFQQNCSVDAPLTPPRLVVLPTCGVCVQKCTSTALLFLYYAKIHRPFLLPLVATERERERERDIGEDVHKGAVDLCTTSVRLWIVSSSALHRELGAEVQLDVRRKPFITGQMPEKSGITPSLSSRHNARSKVLKVSFASFASFILMVCFIVNYRASSSWGNRSDEVQTSPLDVTRSFNVPHTAPGTERPPGAGTS</sequence>
<evidence type="ECO:0000313" key="4">
    <source>
        <dbReference type="Proteomes" id="UP000438429"/>
    </source>
</evidence>
<feature type="transmembrane region" description="Helical" evidence="2">
    <location>
        <begin position="20"/>
        <end position="43"/>
    </location>
</feature>
<name>A0A6A4TNV8_SCOMX</name>
<feature type="compositionally biased region" description="Polar residues" evidence="1">
    <location>
        <begin position="172"/>
        <end position="181"/>
    </location>
</feature>